<evidence type="ECO:0000256" key="2">
    <source>
        <dbReference type="ARBA" id="ARBA00022525"/>
    </source>
</evidence>
<evidence type="ECO:0000256" key="4">
    <source>
        <dbReference type="SAM" id="MobiDB-lite"/>
    </source>
</evidence>
<comment type="subcellular location">
    <subcellularLocation>
        <location evidence="1">Secreted</location>
    </subcellularLocation>
</comment>
<feature type="region of interest" description="Disordered" evidence="4">
    <location>
        <begin position="1113"/>
        <end position="1147"/>
    </location>
</feature>
<gene>
    <name evidence="6" type="ORF">SAMN05216571_11378</name>
</gene>
<sequence>MATDNSNAVENGGDTQSPGDYDASMEKLAELTLDPDVQDALTLSVDGTTQLSAQAKLEKAGRLLSDGWMGGSLGIDDLAAQIEAGSLTKSAALQKYSGTAFSLGISAYNIAMAPEGQKLDQSNKEAASQMISIASGAMASALMVAGGIYGTPAIVGGLAVSSVISGIIQSRWGEAVESGLESVGDWLVDQKDSIVTSVEERIGELNRYLNDKLVEWNPLGIMTDDDDLPTFDQAERMGSPIVIDLDGDGLETLSREDGVHFDHDGNGLAEKSGWVAADDGLLVRDLNDNGQIDGGQELFGDQTLLSDGSRAANGFEALAELDSNGDGRIDAEEADQQGILIWRDTNGDGKAQADELLSFSEAGLASVAVGYSEVTEADGQGNDIRQRGEAQTESGETRDAADIWFSVDPQDTQALDDLPLSDSVAVLPDVPAFGNVLDLQQAMILNAKLESLVQHFVDADSDAARQALLEPLIYQWTGAADTDPNSRDEYGSVYMDARKVVALEALVGRGYDSGQGGNYVQGPQAASILEAQFARFESFVKGQLLMRSEFQEVFDTLTTTIKFDNDSLHLALDTDAFIATLREKVDAGHEEEVVNILKALRGADNYSTQLQDVSEVLSSDEILASWMRIRAASTGSDGEDFLEGTRGNDFVDGQKGDDRLQGGAGDDIYRYDLGDGSDIIYDTGGQDTLAFGAGITPDDLIVTRDATTLFLTLPDGAGGTATLRLDRVFDFDGNLRDTAVERFTFADSSTLTVEQLIERIDQAATEEGDQLYGFSGDDTFDGLEGDDRIAGGSGNDTLKGGDGDDVLQGAADNDDIRGGNGADVLQGGDGADHLEGGVGDDTLEGGKGSDTYRFAAGWGSDVIRDVGHYRDYQADTDVIAFGEGISPSEIAISRSGDDLILMRAGSDDRIQVDNYFQNDGNGRYAVETVRFADGTEWSVADVKAQVLLHTDGDDDLTGYASDDEIIGGSGDDIIRGRAGDDTLRGDEGNDTLYGEEGSDTYRFEQGWGSDRIRDDAGYYRDYQADTDVIAFGEGIAPSEIALSRSGDDLILTRNGSDDRIQVDGYFQNDGNGRYAVETVRFADGTEWSVADVKAQMLIPTDGADDLMGYASDDDIRGGGGDDTIRGGEGDDTLRGDEGNDTLYGEKGSDTYRFEQGWGSDRIRDVGSYWHYQADTDVIAFGEGILPSEIALSRSGGDLILTRNGSDDRIQVDDYFQNDGDSPFAVETIRFADGTEWSVADVKAQVLTPTDGDDYLIGYASDDELHGGNGADRLEGGAGDDTLLGDDGADRLEGNEGDDLLQGGIGDDRLYGGNGADVLVGSAGNDTLYGGEGSDTYRFERGWGSDRITDSGDYYDYQSAADVIAFGEDILPSEIAVSRSGSDLILTRNGSDDRIQVDDYFHDDGNSRYALETIRFADGTEWSVADVKAQVLTPTDGDDYLIGYASDDELHGGRGADRLEGGGGNDTLRGDEGADRLEGNEGDDLLQGGIGDDRLYGGNGADVLVGSAGNDTLYGGEGSDTYRFDKGWGSDVIRDIGHYRDYQADTDVIAFGVDILPSEVAISRSGDDLILARNGSDDRIQVDNYFQNDGNSRYGVETIRFAEGTEWSVADVKAQVLTPTDGDDYLIGYASDDELQGGSGADRLEGRAGNDTLRGDEGADRLEGNEGDDLLQGGIGDDRLYGGNGADVLVGAAGNDILYGGRGSDTYRFEHGWGADRIEDSGDLEGYHADTDVIAFGEGISPSEIVLSRSDDSNSLDSNRENLILTRTGSNDRIQVNGYFQNDGNNRFAVETIRFADGTEWSVADVKSKLLTSSDGGDELIGYSSDDEIDGGAGDDALQGREGDDTLRGDDGADRLEGGSGNDSLLGGSGNDELYGGKGDDLLEGGTGNDILNGKEGSDTYSFDRGWGTDRIQDEGHYSDYRDSTDVIAFGEGIAPSEIAVSRRGNNLILELTGTDDRIEVVEYFHNDGDSPYAVETIRFSDGTEWSVADVLRTVTQGTSGDDRLFGGYEDDHLSGLEGDDVIHGGDGNDYLEGNEGNDRLDGGLGIDQLDGGQGDDTLTGRGALIGGLGNDHLTATEYGPWNQGKGSLIVGGRGNDVLQGSFADDTYLFAKGDGHDILTETRRDEAYSNVMPSTDTLKFSSGVRAEDLSFFRQDDHLLIVNGDDSIQIRYWFVESTDHFKINRFQFEDSGEEWSVADVEKLVVTLGNEEADELVGYREQSDEIKAGGGDDKVWGREGDDTLDGEAGNDYLRGGSGDDTILGGDGDDQLQGDAGNDHLKGGGGDDVYVYAPGDGHELIDNAGGGTDWLIFNGGIGEERLSFSRDDDDLLIAIDDGSEGTVRVSGHFLGSESAIDWVQGDGGYGIPASRINREVAAAASRNEAWSPGGQPDETGGDSNETSDPTEDDAALDDVDGNELTGNSASDIIVGGNRDDWLDGRGGNDRLSGGNGNDVYRFSGGVAHIRDTSGVDRVIVDSRITFNDVASGLQRSGNDLHLRVSESADRITVEDFFADGNAVIETIEFEAGGQLTATQIFDAFGVSAPEAKPALRHLVADDPAGSVLNGSDENELIQGGNGNDTLAGHLGDDVLEGGRGDDRYVFTTGDGQDVINNQGGGFDTLWFEDIGFQQVANNLMRTNDDLKLSPSDGDSVLIKEFFLGGDQAIDSIAFSEGGSISKAQIFNAFGVTNPDPVGSPDYTGLPDSTSLDREVAGSAHSETIITSSGRELIDAGAGDDVLRGNGGDDYLIGGDGADQYVFGVGDGHDTINNFSRDEQPDTLYFEGIDFEALLFSRDGDDLSIAMNGRDDQVTVDNWYVDETYRLASIETDEGDVLEGDSLLPLETLESGAGVLGVNAENELTLV</sequence>
<feature type="region of interest" description="Disordered" evidence="4">
    <location>
        <begin position="378"/>
        <end position="399"/>
    </location>
</feature>
<dbReference type="InterPro" id="IPR050557">
    <property type="entry name" value="RTX_toxin/Mannuronan_C5-epim"/>
</dbReference>
<dbReference type="GO" id="GO:0005509">
    <property type="term" value="F:calcium ion binding"/>
    <property type="evidence" value="ECO:0007669"/>
    <property type="project" value="InterPro"/>
</dbReference>
<proteinExistence type="predicted"/>
<keyword evidence="7" id="KW-1185">Reference proteome</keyword>
<feature type="domain" description="Haemolysin-type calcium binding-related" evidence="5">
    <location>
        <begin position="1946"/>
        <end position="1989"/>
    </location>
</feature>
<dbReference type="SUPFAM" id="SSF51120">
    <property type="entry name" value="beta-Roll"/>
    <property type="match status" value="13"/>
</dbReference>
<dbReference type="Pfam" id="PF00353">
    <property type="entry name" value="HemolysinCabind"/>
    <property type="match status" value="21"/>
</dbReference>
<feature type="domain" description="Haemolysin-type calcium binding-related" evidence="5">
    <location>
        <begin position="1048"/>
        <end position="1091"/>
    </location>
</feature>
<feature type="compositionally biased region" description="Basic and acidic residues" evidence="4">
    <location>
        <begin position="1122"/>
        <end position="1137"/>
    </location>
</feature>
<keyword evidence="3" id="KW-0106">Calcium</keyword>
<name>A0A1G7U985_9GAMM</name>
<protein>
    <submittedName>
        <fullName evidence="6">Ca2+-binding protein, RTX toxin-related</fullName>
    </submittedName>
</protein>
<dbReference type="Proteomes" id="UP000198641">
    <property type="component" value="Unassembled WGS sequence"/>
</dbReference>
<dbReference type="Pfam" id="PF06594">
    <property type="entry name" value="HCBP_related"/>
    <property type="match status" value="8"/>
</dbReference>
<feature type="region of interest" description="Disordered" evidence="4">
    <location>
        <begin position="1635"/>
        <end position="1668"/>
    </location>
</feature>
<dbReference type="Gene3D" id="2.150.10.10">
    <property type="entry name" value="Serralysin-like metalloprotease, C-terminal"/>
    <property type="match status" value="14"/>
</dbReference>
<dbReference type="EMBL" id="FNCI01000013">
    <property type="protein sequence ID" value="SDG43841.1"/>
    <property type="molecule type" value="Genomic_DNA"/>
</dbReference>
<feature type="compositionally biased region" description="Basic and acidic residues" evidence="4">
    <location>
        <begin position="1837"/>
        <end position="1856"/>
    </location>
</feature>
<evidence type="ECO:0000313" key="6">
    <source>
        <dbReference type="EMBL" id="SDG43841.1"/>
    </source>
</evidence>
<organism evidence="6 7">
    <name type="scientific">Onishia taeanensis</name>
    <dbReference type="NCBI Taxonomy" id="284577"/>
    <lineage>
        <taxon>Bacteria</taxon>
        <taxon>Pseudomonadati</taxon>
        <taxon>Pseudomonadota</taxon>
        <taxon>Gammaproteobacteria</taxon>
        <taxon>Oceanospirillales</taxon>
        <taxon>Halomonadaceae</taxon>
        <taxon>Onishia</taxon>
    </lineage>
</organism>
<feature type="compositionally biased region" description="Basic and acidic residues" evidence="4">
    <location>
        <begin position="384"/>
        <end position="399"/>
    </location>
</feature>
<dbReference type="InterPro" id="IPR001343">
    <property type="entry name" value="Hemolysn_Ca-bd"/>
</dbReference>
<feature type="region of interest" description="Disordered" evidence="4">
    <location>
        <begin position="1451"/>
        <end position="1483"/>
    </location>
</feature>
<feature type="domain" description="Haemolysin-type calcium binding-related" evidence="5">
    <location>
        <begin position="1761"/>
        <end position="1804"/>
    </location>
</feature>
<evidence type="ECO:0000259" key="5">
    <source>
        <dbReference type="Pfam" id="PF06594"/>
    </source>
</evidence>
<feature type="domain" description="Haemolysin-type calcium binding-related" evidence="5">
    <location>
        <begin position="1197"/>
        <end position="1240"/>
    </location>
</feature>
<feature type="region of interest" description="Disordered" evidence="4">
    <location>
        <begin position="783"/>
        <end position="846"/>
    </location>
</feature>
<dbReference type="PANTHER" id="PTHR38340">
    <property type="entry name" value="S-LAYER PROTEIN"/>
    <property type="match status" value="1"/>
</dbReference>
<feature type="compositionally biased region" description="Basic and acidic residues" evidence="4">
    <location>
        <begin position="2429"/>
        <end position="2440"/>
    </location>
</feature>
<feature type="region of interest" description="Disordered" evidence="4">
    <location>
        <begin position="1"/>
        <end position="22"/>
    </location>
</feature>
<feature type="region of interest" description="Disordered" evidence="4">
    <location>
        <begin position="1816"/>
        <end position="1905"/>
    </location>
</feature>
<dbReference type="PRINTS" id="PR00313">
    <property type="entry name" value="CABNDNGRPT"/>
</dbReference>
<accession>A0A1G7U985</accession>
<evidence type="ECO:0000256" key="3">
    <source>
        <dbReference type="ARBA" id="ARBA00022837"/>
    </source>
</evidence>
<dbReference type="PROSITE" id="PS00330">
    <property type="entry name" value="HEMOLYSIN_CALCIUM"/>
    <property type="match status" value="19"/>
</dbReference>
<feature type="domain" description="Haemolysin-type calcium binding-related" evidence="5">
    <location>
        <begin position="898"/>
        <end position="941"/>
    </location>
</feature>
<dbReference type="InterPro" id="IPR010566">
    <property type="entry name" value="Haemolys_ca-bd"/>
</dbReference>
<dbReference type="OrthoDB" id="5687728at2"/>
<feature type="compositionally biased region" description="Basic and acidic residues" evidence="4">
    <location>
        <begin position="2223"/>
        <end position="2238"/>
    </location>
</feature>
<dbReference type="RefSeq" id="WP_092527781.1">
    <property type="nucleotide sequence ID" value="NZ_FNCI01000013.1"/>
</dbReference>
<keyword evidence="2" id="KW-0964">Secreted</keyword>
<feature type="compositionally biased region" description="Acidic residues" evidence="4">
    <location>
        <begin position="2400"/>
        <end position="2413"/>
    </location>
</feature>
<feature type="region of interest" description="Disordered" evidence="4">
    <location>
        <begin position="2375"/>
        <end position="2442"/>
    </location>
</feature>
<feature type="domain" description="Haemolysin-type calcium binding-related" evidence="5">
    <location>
        <begin position="1567"/>
        <end position="1610"/>
    </location>
</feature>
<feature type="domain" description="Haemolysin-type calcium binding-related" evidence="5">
    <location>
        <begin position="1382"/>
        <end position="1425"/>
    </location>
</feature>
<reference evidence="6 7" key="1">
    <citation type="submission" date="2016-10" db="EMBL/GenBank/DDBJ databases">
        <authorList>
            <person name="de Groot N.N."/>
        </authorList>
    </citation>
    <scope>NUCLEOTIDE SEQUENCE [LARGE SCALE GENOMIC DNA]</scope>
    <source>
        <strain evidence="6 7">BH539</strain>
    </source>
</reference>
<dbReference type="InterPro" id="IPR018511">
    <property type="entry name" value="Hemolysin-typ_Ca-bd_CS"/>
</dbReference>
<evidence type="ECO:0000313" key="7">
    <source>
        <dbReference type="Proteomes" id="UP000198641"/>
    </source>
</evidence>
<feature type="domain" description="Haemolysin-type calcium binding-related" evidence="5">
    <location>
        <begin position="2491"/>
        <end position="2530"/>
    </location>
</feature>
<evidence type="ECO:0000256" key="1">
    <source>
        <dbReference type="ARBA" id="ARBA00004613"/>
    </source>
</evidence>
<dbReference type="STRING" id="284577.SAMN05216571_11378"/>
<feature type="compositionally biased region" description="Basic and acidic residues" evidence="4">
    <location>
        <begin position="1641"/>
        <end position="1663"/>
    </location>
</feature>
<dbReference type="InterPro" id="IPR011049">
    <property type="entry name" value="Serralysin-like_metalloprot_C"/>
</dbReference>
<dbReference type="PANTHER" id="PTHR38340:SF1">
    <property type="entry name" value="S-LAYER PROTEIN"/>
    <property type="match status" value="1"/>
</dbReference>
<dbReference type="GO" id="GO:0005576">
    <property type="term" value="C:extracellular region"/>
    <property type="evidence" value="ECO:0007669"/>
    <property type="project" value="UniProtKB-SubCell"/>
</dbReference>
<feature type="region of interest" description="Disordered" evidence="4">
    <location>
        <begin position="2223"/>
        <end position="2280"/>
    </location>
</feature>
<feature type="compositionally biased region" description="Polar residues" evidence="4">
    <location>
        <begin position="1"/>
        <end position="18"/>
    </location>
</feature>
<feature type="compositionally biased region" description="Basic and acidic residues" evidence="4">
    <location>
        <begin position="1467"/>
        <end position="1478"/>
    </location>
</feature>